<organism evidence="1">
    <name type="scientific">Thiolapillus brandeum</name>
    <dbReference type="NCBI Taxonomy" id="1076588"/>
    <lineage>
        <taxon>Bacteria</taxon>
        <taxon>Pseudomonadati</taxon>
        <taxon>Pseudomonadota</taxon>
        <taxon>Gammaproteobacteria</taxon>
        <taxon>Chromatiales</taxon>
        <taxon>Sedimenticolaceae</taxon>
        <taxon>Thiolapillus</taxon>
    </lineage>
</organism>
<dbReference type="Proteomes" id="UP000886339">
    <property type="component" value="Unassembled WGS sequence"/>
</dbReference>
<gene>
    <name evidence="1" type="ORF">ENJ12_05265</name>
</gene>
<reference evidence="1" key="1">
    <citation type="journal article" date="2020" name="mSystems">
        <title>Genome- and Community-Level Interaction Insights into Carbon Utilization and Element Cycling Functions of Hydrothermarchaeota in Hydrothermal Sediment.</title>
        <authorList>
            <person name="Zhou Z."/>
            <person name="Liu Y."/>
            <person name="Xu W."/>
            <person name="Pan J."/>
            <person name="Luo Z.H."/>
            <person name="Li M."/>
        </authorList>
    </citation>
    <scope>NUCLEOTIDE SEQUENCE [LARGE SCALE GENOMIC DNA]</scope>
    <source>
        <strain evidence="1">HyVt-458</strain>
    </source>
</reference>
<comment type="caution">
    <text evidence="1">The sequence shown here is derived from an EMBL/GenBank/DDBJ whole genome shotgun (WGS) entry which is preliminary data.</text>
</comment>
<protein>
    <submittedName>
        <fullName evidence="1">DUF3240 domain-containing protein</fullName>
    </submittedName>
</protein>
<dbReference type="Gene3D" id="3.30.70.120">
    <property type="match status" value="1"/>
</dbReference>
<dbReference type="AlphaFoldDB" id="A0A831RSE2"/>
<accession>A0A831RSE2</accession>
<name>A0A831RSE2_9GAMM</name>
<evidence type="ECO:0000313" key="1">
    <source>
        <dbReference type="EMBL" id="HEC06236.1"/>
    </source>
</evidence>
<sequence length="112" mass="12526">MNATRLDDIQEEENEALLTLVLPPALSDMLVDWLLEQPEVEGFISLPVNGHGGSEHSMSAAEKVAGYRKGWMVQTHMPQKAACELLGRLKQQFRGSDVHYWMMPLIVGGHLE</sequence>
<dbReference type="InterPro" id="IPR021634">
    <property type="entry name" value="DUF3240"/>
</dbReference>
<dbReference type="InterPro" id="IPR015867">
    <property type="entry name" value="N-reg_PII/ATP_PRibTrfase_C"/>
</dbReference>
<proteinExistence type="predicted"/>
<dbReference type="EMBL" id="DRLF01000187">
    <property type="protein sequence ID" value="HEC06236.1"/>
    <property type="molecule type" value="Genomic_DNA"/>
</dbReference>
<dbReference type="Pfam" id="PF11582">
    <property type="entry name" value="DUF3240"/>
    <property type="match status" value="1"/>
</dbReference>